<dbReference type="AlphaFoldDB" id="A0AAC9LI87"/>
<dbReference type="Pfam" id="PF12079">
    <property type="entry name" value="DUF3558"/>
    <property type="match status" value="1"/>
</dbReference>
<proteinExistence type="predicted"/>
<gene>
    <name evidence="2" type="ORF">UA74_29195</name>
</gene>
<dbReference type="EMBL" id="CP016076">
    <property type="protein sequence ID" value="APU17831.1"/>
    <property type="molecule type" value="Genomic_DNA"/>
</dbReference>
<keyword evidence="3" id="KW-1185">Reference proteome</keyword>
<protein>
    <submittedName>
        <fullName evidence="2">DUF3558 family protein</fullName>
    </submittedName>
</protein>
<evidence type="ECO:0000256" key="1">
    <source>
        <dbReference type="SAM" id="MobiDB-lite"/>
    </source>
</evidence>
<evidence type="ECO:0000313" key="3">
    <source>
        <dbReference type="Proteomes" id="UP000185511"/>
    </source>
</evidence>
<dbReference type="KEGG" id="acad:UA74_29195"/>
<name>A0AAC9LI87_9PSEU</name>
<dbReference type="InterPro" id="IPR024520">
    <property type="entry name" value="DUF3558"/>
</dbReference>
<organism evidence="2 3">
    <name type="scientific">Actinoalloteichus fjordicus</name>
    <dbReference type="NCBI Taxonomy" id="1612552"/>
    <lineage>
        <taxon>Bacteria</taxon>
        <taxon>Bacillati</taxon>
        <taxon>Actinomycetota</taxon>
        <taxon>Actinomycetes</taxon>
        <taxon>Pseudonocardiales</taxon>
        <taxon>Pseudonocardiaceae</taxon>
        <taxon>Actinoalloteichus</taxon>
    </lineage>
</organism>
<feature type="compositionally biased region" description="Polar residues" evidence="1">
    <location>
        <begin position="77"/>
        <end position="87"/>
    </location>
</feature>
<evidence type="ECO:0000313" key="2">
    <source>
        <dbReference type="EMBL" id="APU17831.1"/>
    </source>
</evidence>
<sequence>MPSKSAPGKATITAMGMWQFKGRREMGMKTAKPAQNAFISFTASMIIAAVALTSCNETEGGQGMPDESPSSIPPAADQSSEGSTTQAADLLAPPVEEPKEVDNVDTCTLFTTEDASRLGYDPAGIPEDGAAGTEYASCTWRPSGQRDGGVTIWADVERNGISEMYRLPRETYPDFREFEVAGYPSVQASLGESTDSSYFIHVGIYDTQFVSFGSSIGIWPGWRSLRTGRILR</sequence>
<reference evidence="3" key="1">
    <citation type="submission" date="2016-06" db="EMBL/GenBank/DDBJ databases">
        <title>Complete genome sequence of Actinoalloteichus fjordicus DSM 46855 (=ADI127-17), type strain of the new species Actinoalloteichus fjordicus.</title>
        <authorList>
            <person name="Ruckert C."/>
            <person name="Nouioui I."/>
            <person name="Willmese J."/>
            <person name="van Wezel G."/>
            <person name="Klenk H.-P."/>
            <person name="Kalinowski J."/>
            <person name="Zotchev S.B."/>
        </authorList>
    </citation>
    <scope>NUCLEOTIDE SEQUENCE [LARGE SCALE GENOMIC DNA]</scope>
    <source>
        <strain evidence="3">ADI127-7</strain>
    </source>
</reference>
<accession>A0AAC9LI87</accession>
<dbReference type="Proteomes" id="UP000185511">
    <property type="component" value="Chromosome"/>
</dbReference>
<feature type="region of interest" description="Disordered" evidence="1">
    <location>
        <begin position="57"/>
        <end position="87"/>
    </location>
</feature>